<evidence type="ECO:0000313" key="1">
    <source>
        <dbReference type="EMBL" id="KAG5631394.1"/>
    </source>
</evidence>
<name>A0A9J6B474_SOLCO</name>
<sequence>MEMFDTRVPIYLPSLIIKHMQRPYGFRLTAIFKDFIVSIHVWNYQTKNDMLGVGIVVDRNGCLCYKTRWRNTRKSGELIITFIIE</sequence>
<comment type="caution">
    <text evidence="1">The sequence shown here is derived from an EMBL/GenBank/DDBJ whole genome shotgun (WGS) entry which is preliminary data.</text>
</comment>
<accession>A0A9J6B474</accession>
<dbReference type="Proteomes" id="UP000824120">
    <property type="component" value="Chromosome 1"/>
</dbReference>
<dbReference type="EMBL" id="JACXVP010000001">
    <property type="protein sequence ID" value="KAG5631394.1"/>
    <property type="molecule type" value="Genomic_DNA"/>
</dbReference>
<organism evidence="1 2">
    <name type="scientific">Solanum commersonii</name>
    <name type="common">Commerson's wild potato</name>
    <name type="synonym">Commerson's nightshade</name>
    <dbReference type="NCBI Taxonomy" id="4109"/>
    <lineage>
        <taxon>Eukaryota</taxon>
        <taxon>Viridiplantae</taxon>
        <taxon>Streptophyta</taxon>
        <taxon>Embryophyta</taxon>
        <taxon>Tracheophyta</taxon>
        <taxon>Spermatophyta</taxon>
        <taxon>Magnoliopsida</taxon>
        <taxon>eudicotyledons</taxon>
        <taxon>Gunneridae</taxon>
        <taxon>Pentapetalae</taxon>
        <taxon>asterids</taxon>
        <taxon>lamiids</taxon>
        <taxon>Solanales</taxon>
        <taxon>Solanaceae</taxon>
        <taxon>Solanoideae</taxon>
        <taxon>Solaneae</taxon>
        <taxon>Solanum</taxon>
    </lineage>
</organism>
<dbReference type="AlphaFoldDB" id="A0A9J6B474"/>
<evidence type="ECO:0000313" key="2">
    <source>
        <dbReference type="Proteomes" id="UP000824120"/>
    </source>
</evidence>
<gene>
    <name evidence="1" type="ORF">H5410_003111</name>
</gene>
<keyword evidence="2" id="KW-1185">Reference proteome</keyword>
<proteinExistence type="predicted"/>
<protein>
    <submittedName>
        <fullName evidence="1">Uncharacterized protein</fullName>
    </submittedName>
</protein>
<reference evidence="1 2" key="1">
    <citation type="submission" date="2020-09" db="EMBL/GenBank/DDBJ databases">
        <title>De no assembly of potato wild relative species, Solanum commersonii.</title>
        <authorList>
            <person name="Cho K."/>
        </authorList>
    </citation>
    <scope>NUCLEOTIDE SEQUENCE [LARGE SCALE GENOMIC DNA]</scope>
    <source>
        <strain evidence="1">LZ3.2</strain>
        <tissue evidence="1">Leaf</tissue>
    </source>
</reference>